<name>A0A9P8WDB6_9HYPO</name>
<evidence type="ECO:0000313" key="1">
    <source>
        <dbReference type="EMBL" id="KAH6894059.1"/>
    </source>
</evidence>
<reference evidence="1 2" key="1">
    <citation type="journal article" date="2021" name="Nat. Commun.">
        <title>Genetic determinants of endophytism in the Arabidopsis root mycobiome.</title>
        <authorList>
            <person name="Mesny F."/>
            <person name="Miyauchi S."/>
            <person name="Thiergart T."/>
            <person name="Pickel B."/>
            <person name="Atanasova L."/>
            <person name="Karlsson M."/>
            <person name="Huettel B."/>
            <person name="Barry K.W."/>
            <person name="Haridas S."/>
            <person name="Chen C."/>
            <person name="Bauer D."/>
            <person name="Andreopoulos W."/>
            <person name="Pangilinan J."/>
            <person name="LaButti K."/>
            <person name="Riley R."/>
            <person name="Lipzen A."/>
            <person name="Clum A."/>
            <person name="Drula E."/>
            <person name="Henrissat B."/>
            <person name="Kohler A."/>
            <person name="Grigoriev I.V."/>
            <person name="Martin F.M."/>
            <person name="Hacquard S."/>
        </authorList>
    </citation>
    <scope>NUCLEOTIDE SEQUENCE [LARGE SCALE GENOMIC DNA]</scope>
    <source>
        <strain evidence="1 2">MPI-CAGE-CH-0241</strain>
    </source>
</reference>
<sequence length="233" mass="26316">MSSNNSSREGSPHGTPRYGRFKNAILSVIKTFPQDEAAWTDQGPQTEADINALFWSLTMNHIPHQARRMMPCRFLLESFAQTMTDPQCPLHALTLAAACSVALSDGQLTFHEAAEILANVFPRPDTDLKVQRAAVARHLRFLDLVRQVTGSTRVYEIPLRSKGCLDKFNSFNHRHLELLEEMLRTGEAKIYKPKAKLDSTMLRIQNVVFHLFGGRFKYVVCSTLCVLRSLADL</sequence>
<gene>
    <name evidence="1" type="ORF">B0T10DRAFT_237003</name>
</gene>
<dbReference type="EMBL" id="JAGPYM010000005">
    <property type="protein sequence ID" value="KAH6894059.1"/>
    <property type="molecule type" value="Genomic_DNA"/>
</dbReference>
<protein>
    <submittedName>
        <fullName evidence="1">Uncharacterized protein</fullName>
    </submittedName>
</protein>
<evidence type="ECO:0000313" key="2">
    <source>
        <dbReference type="Proteomes" id="UP000777438"/>
    </source>
</evidence>
<dbReference type="Proteomes" id="UP000777438">
    <property type="component" value="Unassembled WGS sequence"/>
</dbReference>
<keyword evidence="2" id="KW-1185">Reference proteome</keyword>
<dbReference type="AlphaFoldDB" id="A0A9P8WDB6"/>
<organism evidence="1 2">
    <name type="scientific">Thelonectria olida</name>
    <dbReference type="NCBI Taxonomy" id="1576542"/>
    <lineage>
        <taxon>Eukaryota</taxon>
        <taxon>Fungi</taxon>
        <taxon>Dikarya</taxon>
        <taxon>Ascomycota</taxon>
        <taxon>Pezizomycotina</taxon>
        <taxon>Sordariomycetes</taxon>
        <taxon>Hypocreomycetidae</taxon>
        <taxon>Hypocreales</taxon>
        <taxon>Nectriaceae</taxon>
        <taxon>Thelonectria</taxon>
    </lineage>
</organism>
<comment type="caution">
    <text evidence="1">The sequence shown here is derived from an EMBL/GenBank/DDBJ whole genome shotgun (WGS) entry which is preliminary data.</text>
</comment>
<proteinExistence type="predicted"/>
<accession>A0A9P8WDB6</accession>
<dbReference type="OrthoDB" id="5101650at2759"/>